<dbReference type="PANTHER" id="PTHR43811">
    <property type="entry name" value="FKBP-TYPE PEPTIDYL-PROLYL CIS-TRANS ISOMERASE FKPA"/>
    <property type="match status" value="1"/>
</dbReference>
<protein>
    <recommendedName>
        <fullName evidence="6">Peptidyl-prolyl cis-trans isomerase</fullName>
        <ecNumber evidence="6">5.2.1.8</ecNumber>
    </recommendedName>
</protein>
<name>A0ABR8JS52_9BACT</name>
<sequence length="199" mass="21423">MKNFLLRSRYWVLAAGLLLTAPAFWSCNSQSSFQKNLAERENTLKIIDEDTIQRYLQRNNLTSKATRTNSGLYLVSLVDGNGPAVTAGKQVTLKYVGRFLSNGAFPGSTGYPASGGNSNYPAGAIFDNSADNRTPCGCVVFTAGDPAIRPGFNEGLLLMRKGDRKLLLLPSRLAYGPSGSVGIPPDSALLFDVEILDVQ</sequence>
<feature type="domain" description="PPIase FKBP-type" evidence="8">
    <location>
        <begin position="88"/>
        <end position="199"/>
    </location>
</feature>
<reference evidence="9 10" key="1">
    <citation type="submission" date="2020-09" db="EMBL/GenBank/DDBJ databases">
        <authorList>
            <person name="Kim M.K."/>
        </authorList>
    </citation>
    <scope>NUCLEOTIDE SEQUENCE [LARGE SCALE GENOMIC DNA]</scope>
    <source>
        <strain evidence="9 10">BT189</strain>
    </source>
</reference>
<accession>A0ABR8JS52</accession>
<dbReference type="EMBL" id="JACXAC010000002">
    <property type="protein sequence ID" value="MBD2721382.1"/>
    <property type="molecule type" value="Genomic_DNA"/>
</dbReference>
<evidence type="ECO:0000313" key="9">
    <source>
        <dbReference type="EMBL" id="MBD2721382.1"/>
    </source>
</evidence>
<feature type="signal peptide" evidence="7">
    <location>
        <begin position="1"/>
        <end position="25"/>
    </location>
</feature>
<dbReference type="EC" id="5.2.1.8" evidence="6"/>
<dbReference type="GO" id="GO:0016853">
    <property type="term" value="F:isomerase activity"/>
    <property type="evidence" value="ECO:0007669"/>
    <property type="project" value="UniProtKB-KW"/>
</dbReference>
<evidence type="ECO:0000256" key="1">
    <source>
        <dbReference type="ARBA" id="ARBA00000971"/>
    </source>
</evidence>
<evidence type="ECO:0000256" key="2">
    <source>
        <dbReference type="ARBA" id="ARBA00006577"/>
    </source>
</evidence>
<dbReference type="SUPFAM" id="SSF54534">
    <property type="entry name" value="FKBP-like"/>
    <property type="match status" value="1"/>
</dbReference>
<proteinExistence type="inferred from homology"/>
<comment type="similarity">
    <text evidence="2 6">Belongs to the FKBP-type PPIase family.</text>
</comment>
<evidence type="ECO:0000259" key="8">
    <source>
        <dbReference type="PROSITE" id="PS50059"/>
    </source>
</evidence>
<keyword evidence="3 5" id="KW-0697">Rotamase</keyword>
<evidence type="ECO:0000256" key="6">
    <source>
        <dbReference type="RuleBase" id="RU003915"/>
    </source>
</evidence>
<keyword evidence="10" id="KW-1185">Reference proteome</keyword>
<dbReference type="InterPro" id="IPR001179">
    <property type="entry name" value="PPIase_FKBP_dom"/>
</dbReference>
<evidence type="ECO:0000256" key="5">
    <source>
        <dbReference type="PROSITE-ProRule" id="PRU00277"/>
    </source>
</evidence>
<evidence type="ECO:0000256" key="4">
    <source>
        <dbReference type="ARBA" id="ARBA00023235"/>
    </source>
</evidence>
<feature type="chain" id="PRO_5046657709" description="Peptidyl-prolyl cis-trans isomerase" evidence="7">
    <location>
        <begin position="26"/>
        <end position="199"/>
    </location>
</feature>
<dbReference type="Proteomes" id="UP000606003">
    <property type="component" value="Unassembled WGS sequence"/>
</dbReference>
<evidence type="ECO:0000256" key="3">
    <source>
        <dbReference type="ARBA" id="ARBA00023110"/>
    </source>
</evidence>
<evidence type="ECO:0000313" key="10">
    <source>
        <dbReference type="Proteomes" id="UP000606003"/>
    </source>
</evidence>
<comment type="catalytic activity">
    <reaction evidence="1 5 6">
        <text>[protein]-peptidylproline (omega=180) = [protein]-peptidylproline (omega=0)</text>
        <dbReference type="Rhea" id="RHEA:16237"/>
        <dbReference type="Rhea" id="RHEA-COMP:10747"/>
        <dbReference type="Rhea" id="RHEA-COMP:10748"/>
        <dbReference type="ChEBI" id="CHEBI:83833"/>
        <dbReference type="ChEBI" id="CHEBI:83834"/>
        <dbReference type="EC" id="5.2.1.8"/>
    </reaction>
</comment>
<dbReference type="PROSITE" id="PS50059">
    <property type="entry name" value="FKBP_PPIASE"/>
    <property type="match status" value="1"/>
</dbReference>
<dbReference type="Pfam" id="PF00254">
    <property type="entry name" value="FKBP_C"/>
    <property type="match status" value="1"/>
</dbReference>
<gene>
    <name evidence="9" type="ORF">IC234_04525</name>
</gene>
<dbReference type="PANTHER" id="PTHR43811:SF19">
    <property type="entry name" value="39 KDA FK506-BINDING NUCLEAR PROTEIN"/>
    <property type="match status" value="1"/>
</dbReference>
<dbReference type="InterPro" id="IPR046357">
    <property type="entry name" value="PPIase_dom_sf"/>
</dbReference>
<comment type="caution">
    <text evidence="9">The sequence shown here is derived from an EMBL/GenBank/DDBJ whole genome shotgun (WGS) entry which is preliminary data.</text>
</comment>
<keyword evidence="7" id="KW-0732">Signal</keyword>
<evidence type="ECO:0000256" key="7">
    <source>
        <dbReference type="SAM" id="SignalP"/>
    </source>
</evidence>
<dbReference type="Gene3D" id="3.10.50.40">
    <property type="match status" value="1"/>
</dbReference>
<dbReference type="RefSeq" id="WP_190922677.1">
    <property type="nucleotide sequence ID" value="NZ_JACXAC010000002.1"/>
</dbReference>
<organism evidence="9 10">
    <name type="scientific">Hymenobacter armeniacus</name>
    <dbReference type="NCBI Taxonomy" id="2771358"/>
    <lineage>
        <taxon>Bacteria</taxon>
        <taxon>Pseudomonadati</taxon>
        <taxon>Bacteroidota</taxon>
        <taxon>Cytophagia</taxon>
        <taxon>Cytophagales</taxon>
        <taxon>Hymenobacteraceae</taxon>
        <taxon>Hymenobacter</taxon>
    </lineage>
</organism>
<keyword evidence="4 5" id="KW-0413">Isomerase</keyword>